<dbReference type="InterPro" id="IPR036291">
    <property type="entry name" value="NAD(P)-bd_dom_sf"/>
</dbReference>
<dbReference type="PANTHER" id="PTHR44147">
    <property type="entry name" value="DEHYDROGENASE/REDUCTASE SDR FAMILY MEMBER 1"/>
    <property type="match status" value="1"/>
</dbReference>
<dbReference type="InterPro" id="IPR002347">
    <property type="entry name" value="SDR_fam"/>
</dbReference>
<dbReference type="PANTHER" id="PTHR44147:SF2">
    <property type="entry name" value="DEHYDROGENASE_REDUCTASE SDR FAMILY MEMBER 1"/>
    <property type="match status" value="1"/>
</dbReference>
<dbReference type="Pfam" id="PF00106">
    <property type="entry name" value="adh_short"/>
    <property type="match status" value="1"/>
</dbReference>
<organism evidence="1 2">
    <name type="scientific">Paenibacillus marchantiophytorum</name>
    <dbReference type="NCBI Taxonomy" id="1619310"/>
    <lineage>
        <taxon>Bacteria</taxon>
        <taxon>Bacillati</taxon>
        <taxon>Bacillota</taxon>
        <taxon>Bacilli</taxon>
        <taxon>Bacillales</taxon>
        <taxon>Paenibacillaceae</taxon>
        <taxon>Paenibacillus</taxon>
    </lineage>
</organism>
<protein>
    <submittedName>
        <fullName evidence="1">Oxidoreductase</fullName>
    </submittedName>
</protein>
<name>A0ABQ1F8G1_9BACL</name>
<evidence type="ECO:0000313" key="1">
    <source>
        <dbReference type="EMBL" id="GGA01688.1"/>
    </source>
</evidence>
<gene>
    <name evidence="1" type="ORF">GCM10008018_54970</name>
</gene>
<accession>A0ABQ1F8G1</accession>
<dbReference type="PRINTS" id="PR00081">
    <property type="entry name" value="GDHRDH"/>
</dbReference>
<proteinExistence type="predicted"/>
<keyword evidence="2" id="KW-1185">Reference proteome</keyword>
<comment type="caution">
    <text evidence="1">The sequence shown here is derived from an EMBL/GenBank/DDBJ whole genome shotgun (WGS) entry which is preliminary data.</text>
</comment>
<dbReference type="Proteomes" id="UP000615455">
    <property type="component" value="Unassembled WGS sequence"/>
</dbReference>
<dbReference type="SUPFAM" id="SSF51735">
    <property type="entry name" value="NAD(P)-binding Rossmann-fold domains"/>
    <property type="match status" value="1"/>
</dbReference>
<reference evidence="2" key="1">
    <citation type="journal article" date="2019" name="Int. J. Syst. Evol. Microbiol.">
        <title>The Global Catalogue of Microorganisms (GCM) 10K type strain sequencing project: providing services to taxonomists for standard genome sequencing and annotation.</title>
        <authorList>
            <consortium name="The Broad Institute Genomics Platform"/>
            <consortium name="The Broad Institute Genome Sequencing Center for Infectious Disease"/>
            <person name="Wu L."/>
            <person name="Ma J."/>
        </authorList>
    </citation>
    <scope>NUCLEOTIDE SEQUENCE [LARGE SCALE GENOMIC DNA]</scope>
    <source>
        <strain evidence="2">CGMCC 1.15043</strain>
    </source>
</reference>
<dbReference type="EMBL" id="BMHE01000040">
    <property type="protein sequence ID" value="GGA01688.1"/>
    <property type="molecule type" value="Genomic_DNA"/>
</dbReference>
<evidence type="ECO:0000313" key="2">
    <source>
        <dbReference type="Proteomes" id="UP000615455"/>
    </source>
</evidence>
<dbReference type="Gene3D" id="3.40.50.720">
    <property type="entry name" value="NAD(P)-binding Rossmann-like Domain"/>
    <property type="match status" value="1"/>
</dbReference>
<sequence>MTQISNLHGKIALVTGSSRGGGRGIALALGEAGATVYVTGRSTRAQSTRSDVPGTIEGTADEVTKRGGQGIAVRCDHTLDEDVKALYEQIKREQGALDIVVNNAWGGYEDYDGVDFLAPFWEQPMVRWDRMFGAGLRAQMVSSRYAMSTLLLEQKTGLLINTGVYPDIGGDYPVNVFYDTVKRAVANMSRTMSLNLKANGLDITALALAPGWMRTEAVLHHYGLQPDDLDFLKVEALQATESIEYIGRAVVALASDPHVHLKAGQLLEAGTLAEEYGFTDIDGRRVPPFRA</sequence>
<dbReference type="RefSeq" id="WP_189017803.1">
    <property type="nucleotide sequence ID" value="NZ_BMHE01000040.1"/>
</dbReference>